<gene>
    <name evidence="2" type="ORF">CCMP2556_LOCUS23533</name>
</gene>
<sequence length="824" mass="89904">MLAPEALSSLDARSLWPRLVEQGALLPAAALLNCSGTESFEESEQVTSLIASNLLGPSAHARAALALLTALRPLSPPELLAALLQRQPLHLLESLPLPDEDLQFAAAQLALRHGDRRVAGSVLRRLEKSRWMPEVVQAAAREEPWTQTWWAQEAANETNGSLEQLGVLMNARPWSSHHTLADLLRGWLAASSAQARYGGDADAAARAANAALRQLRLELPELPELVRSVAESFAALQKEAAEQCPLLLEMAACGLEVPGLEELLKRCRRTELKELVTADGLSTHQRQRRAAGLGRDAATALWAVKHLGAEVELQDGGFELVFSGQRCGYISWNDARKACLEDLSVAASYPTQDPEYATFRPTLLTLGPLARTLRAEPAFALDFASLGGDAQGTRSEDWTSAQRSEGEVFHSTPRHPNAVSRRRNPVDRELERPRFHRLQRPKLTSSGQRMLVEAPQMAQAGRSVRFQEESEEIHVVNTFIQVGKAQRMAWRKHSSHSAPATVLDAKDGQVPEQGEPDEEDPYAELPMTSWRTFDSFEGDHVQDLPVEAEEEEEEEDDGELGPLMDKVETFDPFEDDTHAVDAGRAAAVPLAGTPPLPAASLPEPTILPMAPAVPSQDFPRVMCVPAYPVQVMCPPVAGITGTTPSTTPNCSPRPEPPVLLGRTAQAESAAPLECLRLPNGKEMVRWKVDARKLDSQEKQILSPEFELQLPGLGLKPFRIMILAKETKGKGGRGFVKAGGKGRLFVKCETSSLAQARAMAFRVSVGPATVESKGPLWHLFTEQPRTTCPTSCALRMQPWHGHGCCYPQQAQQGNTRASCSLSSLC</sequence>
<evidence type="ECO:0000313" key="2">
    <source>
        <dbReference type="EMBL" id="CAK9044832.1"/>
    </source>
</evidence>
<feature type="compositionally biased region" description="Basic and acidic residues" evidence="1">
    <location>
        <begin position="424"/>
        <end position="433"/>
    </location>
</feature>
<dbReference type="Proteomes" id="UP001642484">
    <property type="component" value="Unassembled WGS sequence"/>
</dbReference>
<evidence type="ECO:0000313" key="3">
    <source>
        <dbReference type="Proteomes" id="UP001642484"/>
    </source>
</evidence>
<proteinExistence type="predicted"/>
<feature type="region of interest" description="Disordered" evidence="1">
    <location>
        <begin position="495"/>
        <end position="522"/>
    </location>
</feature>
<feature type="region of interest" description="Disordered" evidence="1">
    <location>
        <begin position="389"/>
        <end position="435"/>
    </location>
</feature>
<evidence type="ECO:0000256" key="1">
    <source>
        <dbReference type="SAM" id="MobiDB-lite"/>
    </source>
</evidence>
<accession>A0ABP0M022</accession>
<reference evidence="2 3" key="1">
    <citation type="submission" date="2024-02" db="EMBL/GenBank/DDBJ databases">
        <authorList>
            <person name="Chen Y."/>
            <person name="Shah S."/>
            <person name="Dougan E. K."/>
            <person name="Thang M."/>
            <person name="Chan C."/>
        </authorList>
    </citation>
    <scope>NUCLEOTIDE SEQUENCE [LARGE SCALE GENOMIC DNA]</scope>
</reference>
<organism evidence="2 3">
    <name type="scientific">Durusdinium trenchii</name>
    <dbReference type="NCBI Taxonomy" id="1381693"/>
    <lineage>
        <taxon>Eukaryota</taxon>
        <taxon>Sar</taxon>
        <taxon>Alveolata</taxon>
        <taxon>Dinophyceae</taxon>
        <taxon>Suessiales</taxon>
        <taxon>Symbiodiniaceae</taxon>
        <taxon>Durusdinium</taxon>
    </lineage>
</organism>
<comment type="caution">
    <text evidence="2">The sequence shown here is derived from an EMBL/GenBank/DDBJ whole genome shotgun (WGS) entry which is preliminary data.</text>
</comment>
<dbReference type="EMBL" id="CAXAMN010015003">
    <property type="protein sequence ID" value="CAK9044832.1"/>
    <property type="molecule type" value="Genomic_DNA"/>
</dbReference>
<name>A0ABP0M022_9DINO</name>
<keyword evidence="3" id="KW-1185">Reference proteome</keyword>
<protein>
    <submittedName>
        <fullName evidence="2">Uncharacterized protein</fullName>
    </submittedName>
</protein>